<dbReference type="GO" id="GO:0005829">
    <property type="term" value="C:cytosol"/>
    <property type="evidence" value="ECO:0007669"/>
    <property type="project" value="GOC"/>
</dbReference>
<sequence>MFLAQLYSYAFTLFLITSPLTSYVDTILSIRRLKTSAGFSIDLCGINLVANLLRINFWIGKRYEWSLLVQSIVMVVTQLFLLQACLEYRPIRLKTQESERPFNLWQWSNRNTYWHSLLRLVAALFVLQYLFGRYPLYVDLLGTVALGIEATLPIPQFLSNLRHRSVQGVRLSMLGSWLLGDFGKMIFFYAGTSTNVSLQFKLCALVQTVFDSCIGVQYLLWRDKPPAVLDMDMSLPSLDLANSKGSLLPL</sequence>
<reference evidence="6 7" key="1">
    <citation type="submission" date="2016-07" db="EMBL/GenBank/DDBJ databases">
        <title>Pervasive Adenine N6-methylation of Active Genes in Fungi.</title>
        <authorList>
            <consortium name="DOE Joint Genome Institute"/>
            <person name="Mondo S.J."/>
            <person name="Dannebaum R.O."/>
            <person name="Kuo R.C."/>
            <person name="Labutti K."/>
            <person name="Haridas S."/>
            <person name="Kuo A."/>
            <person name="Salamov A."/>
            <person name="Ahrendt S.R."/>
            <person name="Lipzen A."/>
            <person name="Sullivan W."/>
            <person name="Andreopoulos W.B."/>
            <person name="Clum A."/>
            <person name="Lindquist E."/>
            <person name="Daum C."/>
            <person name="Ramamoorthy G.K."/>
            <person name="Gryganskyi A."/>
            <person name="Culley D."/>
            <person name="Magnuson J.K."/>
            <person name="James T.Y."/>
            <person name="O'Malley M.A."/>
            <person name="Stajich J.E."/>
            <person name="Spatafora J.W."/>
            <person name="Visel A."/>
            <person name="Grigoriev I.V."/>
        </authorList>
    </citation>
    <scope>NUCLEOTIDE SEQUENCE [LARGE SCALE GENOMIC DNA]</scope>
    <source>
        <strain evidence="6 7">12-1054</strain>
    </source>
</reference>
<comment type="subcellular location">
    <subcellularLocation>
        <location evidence="1">Membrane</location>
        <topology evidence="1">Multi-pass membrane protein</topology>
    </subcellularLocation>
</comment>
<evidence type="ECO:0008006" key="8">
    <source>
        <dbReference type="Google" id="ProtNLM"/>
    </source>
</evidence>
<dbReference type="PANTHER" id="PTHR14856">
    <property type="entry name" value="PQ-LOOP REPEAT-CONTAINING PROTEIN 1-LIKE PROTEIN"/>
    <property type="match status" value="1"/>
</dbReference>
<evidence type="ECO:0000313" key="7">
    <source>
        <dbReference type="Proteomes" id="UP000193685"/>
    </source>
</evidence>
<evidence type="ECO:0000256" key="3">
    <source>
        <dbReference type="ARBA" id="ARBA00022989"/>
    </source>
</evidence>
<keyword evidence="2 5" id="KW-0812">Transmembrane</keyword>
<dbReference type="Gene3D" id="1.20.1280.290">
    <property type="match status" value="2"/>
</dbReference>
<keyword evidence="4 5" id="KW-0472">Membrane</keyword>
<dbReference type="Pfam" id="PF04193">
    <property type="entry name" value="PQ-loop"/>
    <property type="match status" value="1"/>
</dbReference>
<feature type="transmembrane region" description="Helical" evidence="5">
    <location>
        <begin position="6"/>
        <end position="24"/>
    </location>
</feature>
<dbReference type="GO" id="GO:0042147">
    <property type="term" value="P:retrograde transport, endosome to Golgi"/>
    <property type="evidence" value="ECO:0007669"/>
    <property type="project" value="TreeGrafter"/>
</dbReference>
<dbReference type="GO" id="GO:0005802">
    <property type="term" value="C:trans-Golgi network"/>
    <property type="evidence" value="ECO:0007669"/>
    <property type="project" value="TreeGrafter"/>
</dbReference>
<organism evidence="6 7">
    <name type="scientific">Protomyces lactucae-debilis</name>
    <dbReference type="NCBI Taxonomy" id="2754530"/>
    <lineage>
        <taxon>Eukaryota</taxon>
        <taxon>Fungi</taxon>
        <taxon>Dikarya</taxon>
        <taxon>Ascomycota</taxon>
        <taxon>Taphrinomycotina</taxon>
        <taxon>Taphrinomycetes</taxon>
        <taxon>Taphrinales</taxon>
        <taxon>Protomycetaceae</taxon>
        <taxon>Protomyces</taxon>
    </lineage>
</organism>
<dbReference type="OMA" id="FKMWFFF"/>
<evidence type="ECO:0000256" key="1">
    <source>
        <dbReference type="ARBA" id="ARBA00004141"/>
    </source>
</evidence>
<proteinExistence type="predicted"/>
<comment type="caution">
    <text evidence="6">The sequence shown here is derived from an EMBL/GenBank/DDBJ whole genome shotgun (WGS) entry which is preliminary data.</text>
</comment>
<dbReference type="GO" id="GO:0005768">
    <property type="term" value="C:endosome"/>
    <property type="evidence" value="ECO:0007669"/>
    <property type="project" value="TreeGrafter"/>
</dbReference>
<dbReference type="InterPro" id="IPR052241">
    <property type="entry name" value="SLC66/Scramblase_ANY1"/>
</dbReference>
<accession>A0A1Y2F5A5</accession>
<gene>
    <name evidence="6" type="ORF">BCR37DRAFT_350016</name>
</gene>
<keyword evidence="3 5" id="KW-1133">Transmembrane helix</keyword>
<dbReference type="EMBL" id="MCFI01000016">
    <property type="protein sequence ID" value="ORY79033.1"/>
    <property type="molecule type" value="Genomic_DNA"/>
</dbReference>
<dbReference type="GO" id="GO:0045332">
    <property type="term" value="P:phospholipid translocation"/>
    <property type="evidence" value="ECO:0007669"/>
    <property type="project" value="TreeGrafter"/>
</dbReference>
<evidence type="ECO:0000256" key="2">
    <source>
        <dbReference type="ARBA" id="ARBA00022692"/>
    </source>
</evidence>
<feature type="transmembrane region" description="Helical" evidence="5">
    <location>
        <begin position="65"/>
        <end position="86"/>
    </location>
</feature>
<protein>
    <recommendedName>
        <fullName evidence="8">PQ loop repeat-domain-containing protein</fullName>
    </recommendedName>
</protein>
<dbReference type="RefSeq" id="XP_040723665.1">
    <property type="nucleotide sequence ID" value="XM_040867974.1"/>
</dbReference>
<dbReference type="OrthoDB" id="292213at2759"/>
<dbReference type="GeneID" id="63784573"/>
<evidence type="ECO:0000256" key="4">
    <source>
        <dbReference type="ARBA" id="ARBA00023136"/>
    </source>
</evidence>
<dbReference type="PANTHER" id="PTHR14856:SF9">
    <property type="entry name" value="PQ-LOOP REPEAT-CONTAINING PROTEIN 1"/>
    <property type="match status" value="1"/>
</dbReference>
<feature type="transmembrane region" description="Helical" evidence="5">
    <location>
        <begin position="36"/>
        <end position="59"/>
    </location>
</feature>
<dbReference type="AlphaFoldDB" id="A0A1Y2F5A5"/>
<evidence type="ECO:0000313" key="6">
    <source>
        <dbReference type="EMBL" id="ORY79033.1"/>
    </source>
</evidence>
<keyword evidence="7" id="KW-1185">Reference proteome</keyword>
<dbReference type="STRING" id="56484.A0A1Y2F5A5"/>
<dbReference type="InterPro" id="IPR006603">
    <property type="entry name" value="PQ-loop_rpt"/>
</dbReference>
<evidence type="ECO:0000256" key="5">
    <source>
        <dbReference type="SAM" id="Phobius"/>
    </source>
</evidence>
<dbReference type="Proteomes" id="UP000193685">
    <property type="component" value="Unassembled WGS sequence"/>
</dbReference>
<dbReference type="GO" id="GO:0016020">
    <property type="term" value="C:membrane"/>
    <property type="evidence" value="ECO:0007669"/>
    <property type="project" value="UniProtKB-SubCell"/>
</dbReference>
<name>A0A1Y2F5A5_PROLT</name>